<proteinExistence type="predicted"/>
<feature type="domain" description="SET" evidence="9">
    <location>
        <begin position="271"/>
        <end position="396"/>
    </location>
</feature>
<dbReference type="OrthoDB" id="308383at2759"/>
<evidence type="ECO:0000259" key="10">
    <source>
        <dbReference type="PROSITE" id="PS50868"/>
    </source>
</evidence>
<evidence type="ECO:0000256" key="8">
    <source>
        <dbReference type="SAM" id="MobiDB-lite"/>
    </source>
</evidence>
<dbReference type="Pfam" id="PF00856">
    <property type="entry name" value="SET"/>
    <property type="match status" value="1"/>
</dbReference>
<evidence type="ECO:0000256" key="4">
    <source>
        <dbReference type="ARBA" id="ARBA00022679"/>
    </source>
</evidence>
<dbReference type="InterPro" id="IPR050973">
    <property type="entry name" value="H3K9_Histone-Lys_N-MTase"/>
</dbReference>
<dbReference type="PROSITE" id="PS50280">
    <property type="entry name" value="SET"/>
    <property type="match status" value="1"/>
</dbReference>
<dbReference type="InterPro" id="IPR001214">
    <property type="entry name" value="SET_dom"/>
</dbReference>
<gene>
    <name evidence="11" type="ORF">CALCODRAFT_68087</name>
</gene>
<evidence type="ECO:0000313" key="11">
    <source>
        <dbReference type="EMBL" id="KZT52918.1"/>
    </source>
</evidence>
<evidence type="ECO:0000256" key="7">
    <source>
        <dbReference type="ARBA" id="ARBA00022833"/>
    </source>
</evidence>
<evidence type="ECO:0000256" key="2">
    <source>
        <dbReference type="ARBA" id="ARBA00022454"/>
    </source>
</evidence>
<dbReference type="InterPro" id="IPR003616">
    <property type="entry name" value="Post-SET_dom"/>
</dbReference>
<feature type="compositionally biased region" description="Acidic residues" evidence="8">
    <location>
        <begin position="78"/>
        <end position="90"/>
    </location>
</feature>
<dbReference type="GO" id="GO:0032259">
    <property type="term" value="P:methylation"/>
    <property type="evidence" value="ECO:0007669"/>
    <property type="project" value="UniProtKB-KW"/>
</dbReference>
<evidence type="ECO:0000256" key="5">
    <source>
        <dbReference type="ARBA" id="ARBA00022691"/>
    </source>
</evidence>
<evidence type="ECO:0000313" key="12">
    <source>
        <dbReference type="Proteomes" id="UP000076842"/>
    </source>
</evidence>
<dbReference type="InterPro" id="IPR007728">
    <property type="entry name" value="Pre-SET_dom"/>
</dbReference>
<keyword evidence="2" id="KW-0158">Chromosome</keyword>
<feature type="region of interest" description="Disordered" evidence="8">
    <location>
        <begin position="1"/>
        <end position="134"/>
    </location>
</feature>
<feature type="compositionally biased region" description="Polar residues" evidence="8">
    <location>
        <begin position="111"/>
        <end position="124"/>
    </location>
</feature>
<dbReference type="PROSITE" id="PS50868">
    <property type="entry name" value="POST_SET"/>
    <property type="match status" value="1"/>
</dbReference>
<organism evidence="11 12">
    <name type="scientific">Calocera cornea HHB12733</name>
    <dbReference type="NCBI Taxonomy" id="1353952"/>
    <lineage>
        <taxon>Eukaryota</taxon>
        <taxon>Fungi</taxon>
        <taxon>Dikarya</taxon>
        <taxon>Basidiomycota</taxon>
        <taxon>Agaricomycotina</taxon>
        <taxon>Dacrymycetes</taxon>
        <taxon>Dacrymycetales</taxon>
        <taxon>Dacrymycetaceae</taxon>
        <taxon>Calocera</taxon>
    </lineage>
</organism>
<evidence type="ECO:0000259" key="9">
    <source>
        <dbReference type="PROSITE" id="PS50280"/>
    </source>
</evidence>
<keyword evidence="12" id="KW-1185">Reference proteome</keyword>
<dbReference type="Gene3D" id="2.170.270.10">
    <property type="entry name" value="SET domain"/>
    <property type="match status" value="1"/>
</dbReference>
<dbReference type="AlphaFoldDB" id="A0A165DJ51"/>
<dbReference type="GO" id="GO:0005634">
    <property type="term" value="C:nucleus"/>
    <property type="evidence" value="ECO:0007669"/>
    <property type="project" value="InterPro"/>
</dbReference>
<evidence type="ECO:0000256" key="6">
    <source>
        <dbReference type="ARBA" id="ARBA00022723"/>
    </source>
</evidence>
<evidence type="ECO:0000256" key="1">
    <source>
        <dbReference type="ARBA" id="ARBA00004286"/>
    </source>
</evidence>
<dbReference type="GO" id="GO:0005694">
    <property type="term" value="C:chromosome"/>
    <property type="evidence" value="ECO:0007669"/>
    <property type="project" value="UniProtKB-SubCell"/>
</dbReference>
<dbReference type="PANTHER" id="PTHR46223">
    <property type="entry name" value="HISTONE-LYSINE N-METHYLTRANSFERASE SUV39H"/>
    <property type="match status" value="1"/>
</dbReference>
<dbReference type="PANTHER" id="PTHR46223:SF3">
    <property type="entry name" value="HISTONE-LYSINE N-METHYLTRANSFERASE SET-23"/>
    <property type="match status" value="1"/>
</dbReference>
<name>A0A165DJ51_9BASI</name>
<reference evidence="11 12" key="1">
    <citation type="journal article" date="2016" name="Mol. Biol. Evol.">
        <title>Comparative Genomics of Early-Diverging Mushroom-Forming Fungi Provides Insights into the Origins of Lignocellulose Decay Capabilities.</title>
        <authorList>
            <person name="Nagy L.G."/>
            <person name="Riley R."/>
            <person name="Tritt A."/>
            <person name="Adam C."/>
            <person name="Daum C."/>
            <person name="Floudas D."/>
            <person name="Sun H."/>
            <person name="Yadav J.S."/>
            <person name="Pangilinan J."/>
            <person name="Larsson K.H."/>
            <person name="Matsuura K."/>
            <person name="Barry K."/>
            <person name="Labutti K."/>
            <person name="Kuo R."/>
            <person name="Ohm R.A."/>
            <person name="Bhattacharya S.S."/>
            <person name="Shirouzu T."/>
            <person name="Yoshinaga Y."/>
            <person name="Martin F.M."/>
            <person name="Grigoriev I.V."/>
            <person name="Hibbett D.S."/>
        </authorList>
    </citation>
    <scope>NUCLEOTIDE SEQUENCE [LARGE SCALE GENOMIC DNA]</scope>
    <source>
        <strain evidence="11 12">HHB12733</strain>
    </source>
</reference>
<dbReference type="GO" id="GO:0008270">
    <property type="term" value="F:zinc ion binding"/>
    <property type="evidence" value="ECO:0007669"/>
    <property type="project" value="InterPro"/>
</dbReference>
<keyword evidence="4" id="KW-0808">Transferase</keyword>
<evidence type="ECO:0000256" key="3">
    <source>
        <dbReference type="ARBA" id="ARBA00022603"/>
    </source>
</evidence>
<dbReference type="GO" id="GO:0042054">
    <property type="term" value="F:histone methyltransferase activity"/>
    <property type="evidence" value="ECO:0007669"/>
    <property type="project" value="InterPro"/>
</dbReference>
<dbReference type="InParanoid" id="A0A165DJ51"/>
<feature type="compositionally biased region" description="Low complexity" evidence="8">
    <location>
        <begin position="14"/>
        <end position="32"/>
    </location>
</feature>
<protein>
    <submittedName>
        <fullName evidence="11">SET domain-containing protein</fullName>
    </submittedName>
</protein>
<comment type="subcellular location">
    <subcellularLocation>
        <location evidence="1">Chromosome</location>
    </subcellularLocation>
</comment>
<dbReference type="InterPro" id="IPR046341">
    <property type="entry name" value="SET_dom_sf"/>
</dbReference>
<accession>A0A165DJ51</accession>
<keyword evidence="7" id="KW-0862">Zinc</keyword>
<sequence>MPFASRKHIYNGIPSAKPPAAATSTASSLAPLPNSPVRAQISRRPDERDPFSPGRDIIELDESNASDEYRPAQSHADSDDEDVEVDEPDEDGIRRGNKRVSPLRPLPRPTSAINSGSTSSQEMSPHNFRPQGRRAELQVEWDKKTSRARAAKIVICGSHASDRESVPNLPPRFVYLEDDYVYSASAIDIDPKHLIEEDFTVCHHGGDCKNPPEGDCCIRRKRNMDASQAYDERGRWRFKMDKHIKVVECNRFCECDKNLCPHSVSQRPRKHILELFDTGKYGWGVRTPKDLPRGTVLGVFTGELISRAVAEDREAENLDESYIFDLDHEEGEDDMSESTPRYSVDARTCGNWSRFINHSCSPNVETYTVQFDAPHPLVFVTSQPVEASCELTIDYYPQYDRRYPTRPAGRKTCRCGSKDCRGWR</sequence>
<dbReference type="EMBL" id="KV424051">
    <property type="protein sequence ID" value="KZT52918.1"/>
    <property type="molecule type" value="Genomic_DNA"/>
</dbReference>
<feature type="domain" description="Post-SET" evidence="10">
    <location>
        <begin position="409"/>
        <end position="423"/>
    </location>
</feature>
<dbReference type="Pfam" id="PF05033">
    <property type="entry name" value="Pre-SET"/>
    <property type="match status" value="1"/>
</dbReference>
<keyword evidence="3" id="KW-0489">Methyltransferase</keyword>
<dbReference type="SUPFAM" id="SSF82199">
    <property type="entry name" value="SET domain"/>
    <property type="match status" value="1"/>
</dbReference>
<dbReference type="STRING" id="1353952.A0A165DJ51"/>
<keyword evidence="5" id="KW-0949">S-adenosyl-L-methionine</keyword>
<dbReference type="Proteomes" id="UP000076842">
    <property type="component" value="Unassembled WGS sequence"/>
</dbReference>
<dbReference type="SMART" id="SM00317">
    <property type="entry name" value="SET"/>
    <property type="match status" value="1"/>
</dbReference>
<keyword evidence="6" id="KW-0479">Metal-binding</keyword>